<sequence>MAILAYAIGSKGGLILACIYASALPPIYISGAKLYSNLSDCKLGAAITALFKSLPGVLFPMIYINAESLRCIMNSRPDDEIDERGFIKGCGNPSRPTVWVSAFLATSWFLTYVLPPLLPSDRALTWGDVMKLDMGRIEGLQFTLFSTLSIEALVLYALTNEDGARLSKFLDGLINVMHCNFIILSLIVLYEYVLKPSIFRPTTRPHASSSVTSQDAFHLPDASSNTINVL</sequence>
<feature type="transmembrane region" description="Helical" evidence="1">
    <location>
        <begin position="43"/>
        <end position="64"/>
    </location>
</feature>
<gene>
    <name evidence="2" type="ORF">TrST_g2338</name>
</gene>
<organism evidence="2 3">
    <name type="scientific">Triparma strigata</name>
    <dbReference type="NCBI Taxonomy" id="1606541"/>
    <lineage>
        <taxon>Eukaryota</taxon>
        <taxon>Sar</taxon>
        <taxon>Stramenopiles</taxon>
        <taxon>Ochrophyta</taxon>
        <taxon>Bolidophyceae</taxon>
        <taxon>Parmales</taxon>
        <taxon>Triparmaceae</taxon>
        <taxon>Triparma</taxon>
    </lineage>
</organism>
<feature type="transmembrane region" description="Helical" evidence="1">
    <location>
        <begin position="98"/>
        <end position="118"/>
    </location>
</feature>
<feature type="transmembrane region" description="Helical" evidence="1">
    <location>
        <begin position="173"/>
        <end position="194"/>
    </location>
</feature>
<evidence type="ECO:0000313" key="3">
    <source>
        <dbReference type="Proteomes" id="UP001165085"/>
    </source>
</evidence>
<evidence type="ECO:0000256" key="1">
    <source>
        <dbReference type="SAM" id="Phobius"/>
    </source>
</evidence>
<reference evidence="3" key="1">
    <citation type="journal article" date="2023" name="Commun. Biol.">
        <title>Genome analysis of Parmales, the sister group of diatoms, reveals the evolutionary specialization of diatoms from phago-mixotrophs to photoautotrophs.</title>
        <authorList>
            <person name="Ban H."/>
            <person name="Sato S."/>
            <person name="Yoshikawa S."/>
            <person name="Yamada K."/>
            <person name="Nakamura Y."/>
            <person name="Ichinomiya M."/>
            <person name="Sato N."/>
            <person name="Blanc-Mathieu R."/>
            <person name="Endo H."/>
            <person name="Kuwata A."/>
            <person name="Ogata H."/>
        </authorList>
    </citation>
    <scope>NUCLEOTIDE SEQUENCE [LARGE SCALE GENOMIC DNA]</scope>
    <source>
        <strain evidence="3">NIES 3701</strain>
    </source>
</reference>
<keyword evidence="1" id="KW-1133">Transmembrane helix</keyword>
<dbReference type="OrthoDB" id="10364172at2759"/>
<feature type="transmembrane region" description="Helical" evidence="1">
    <location>
        <begin position="139"/>
        <end position="158"/>
    </location>
</feature>
<evidence type="ECO:0000313" key="2">
    <source>
        <dbReference type="EMBL" id="GMH57684.1"/>
    </source>
</evidence>
<keyword evidence="1" id="KW-0472">Membrane</keyword>
<accession>A0A9W6ZWB8</accession>
<keyword evidence="1" id="KW-0812">Transmembrane</keyword>
<protein>
    <submittedName>
        <fullName evidence="2">Uncharacterized protein</fullName>
    </submittedName>
</protein>
<name>A0A9W6ZWB8_9STRA</name>
<dbReference type="Proteomes" id="UP001165085">
    <property type="component" value="Unassembled WGS sequence"/>
</dbReference>
<feature type="transmembrane region" description="Helical" evidence="1">
    <location>
        <begin position="12"/>
        <end position="31"/>
    </location>
</feature>
<comment type="caution">
    <text evidence="2">The sequence shown here is derived from an EMBL/GenBank/DDBJ whole genome shotgun (WGS) entry which is preliminary data.</text>
</comment>
<dbReference type="EMBL" id="BRXY01000048">
    <property type="protein sequence ID" value="GMH57684.1"/>
    <property type="molecule type" value="Genomic_DNA"/>
</dbReference>
<proteinExistence type="predicted"/>
<dbReference type="AlphaFoldDB" id="A0A9W6ZWB8"/>
<keyword evidence="3" id="KW-1185">Reference proteome</keyword>